<organism evidence="3">
    <name type="scientific">Cowpox virus</name>
    <name type="common">CPV</name>
    <dbReference type="NCBI Taxonomy" id="10243"/>
    <lineage>
        <taxon>Viruses</taxon>
        <taxon>Varidnaviria</taxon>
        <taxon>Bamfordvirae</taxon>
        <taxon>Nucleocytoviricota</taxon>
        <taxon>Pokkesviricetes</taxon>
        <taxon>Chitovirales</taxon>
        <taxon>Poxviridae</taxon>
        <taxon>Chordopoxvirinae</taxon>
        <taxon>Orthopoxvirus</taxon>
        <taxon>Orthopoxvirus cowpox</taxon>
    </lineage>
</organism>
<dbReference type="SUPFAM" id="SSF56574">
    <property type="entry name" value="Serpins"/>
    <property type="match status" value="1"/>
</dbReference>
<dbReference type="Pfam" id="PF00079">
    <property type="entry name" value="Serpin"/>
    <property type="match status" value="1"/>
</dbReference>
<dbReference type="Proteomes" id="UP000272857">
    <property type="component" value="Segment"/>
</dbReference>
<dbReference type="SMART" id="SM00093">
    <property type="entry name" value="SERPIN"/>
    <property type="match status" value="1"/>
</dbReference>
<dbReference type="PANTHER" id="PTHR11461">
    <property type="entry name" value="SERINE PROTEASE INHIBITOR, SERPIN"/>
    <property type="match status" value="1"/>
</dbReference>
<organismHost>
    <name type="scientific">Mus musculus</name>
    <name type="common">Mouse</name>
    <dbReference type="NCBI Taxonomy" id="10090"/>
</organismHost>
<organismHost>
    <name type="scientific">Apodemus sylvaticus</name>
    <name type="common">European woodmouse</name>
    <dbReference type="NCBI Taxonomy" id="10129"/>
</organismHost>
<organismHost>
    <name type="scientific">Myodes glareolus</name>
    <name type="common">Bank vole</name>
    <name type="synonym">Clethrionomys glareolus</name>
    <dbReference type="NCBI Taxonomy" id="447135"/>
</organismHost>
<gene>
    <name evidence="3" type="primary">SPI3</name>
</gene>
<evidence type="ECO:0000313" key="3">
    <source>
        <dbReference type="EMBL" id="SNB53784.1"/>
    </source>
</evidence>
<organismHost>
    <name type="scientific">Felis catus</name>
    <name type="common">Cat</name>
    <name type="synonym">Felis silvestris catus</name>
    <dbReference type="NCBI Taxonomy" id="9685"/>
</organismHost>
<sequence>MIALLILSLACTASAYRLQGFTNAGILAYKNIQDVNDEDDNNNNNIVFSPFGYSFSMFMSLLSASGNTRVELLKTMDLRKRDLGPAFTELISGLAKMKTSKYTYTDLTYQSFVDNTVCIKPSYYQQYRRFGLYRLNFRRDAVNKINSIVERRSGMSNVVDSTMLDDNTLWAIINTIYFKGTWQYPFDITKTHNASFTNKYGTKMVPMMTVVAKFQGNTITVDDEEYDMVRLPYKDANISMYLAIGDNMTHFTDSITDAKLDYWSSQLGNKMYNLKLPRFSIENKRDIKSIAEMMAPSMFNPDKASFKHMTRDPLYIYKMFQNAKIDVDEQGTVAEASTIMVATARSSPIELEFNTPFVFIIRHDITGFILFMGKVESP</sequence>
<protein>
    <submittedName>
        <fullName evidence="3">SPI3</fullName>
    </submittedName>
</protein>
<organismHost>
    <name type="scientific">Loxodonta africana</name>
    <name type="common">African elephant</name>
    <dbReference type="NCBI Taxonomy" id="9785"/>
</organismHost>
<feature type="domain" description="Serpin" evidence="2">
    <location>
        <begin position="29"/>
        <end position="378"/>
    </location>
</feature>
<organismHost>
    <name type="scientific">Bos taurus</name>
    <name type="common">Bovine</name>
    <dbReference type="NCBI Taxonomy" id="9913"/>
</organismHost>
<dbReference type="Gene3D" id="2.30.39.10">
    <property type="entry name" value="Alpha-1-antitrypsin, domain 1"/>
    <property type="match status" value="1"/>
</dbReference>
<dbReference type="InterPro" id="IPR042185">
    <property type="entry name" value="Serpin_sf_2"/>
</dbReference>
<dbReference type="InterPro" id="IPR036186">
    <property type="entry name" value="Serpin_sf"/>
</dbReference>
<evidence type="ECO:0000259" key="2">
    <source>
        <dbReference type="SMART" id="SM00093"/>
    </source>
</evidence>
<dbReference type="PANTHER" id="PTHR11461:SF211">
    <property type="entry name" value="GH10112P-RELATED"/>
    <property type="match status" value="1"/>
</dbReference>
<organismHost>
    <name type="scientific">Microtus agrestis</name>
    <name type="common">Short-tailed field vole</name>
    <dbReference type="NCBI Taxonomy" id="29092"/>
</organismHost>
<dbReference type="Gene3D" id="3.30.497.10">
    <property type="entry name" value="Antithrombin, subunit I, domain 2"/>
    <property type="match status" value="1"/>
</dbReference>
<dbReference type="InterPro" id="IPR042178">
    <property type="entry name" value="Serpin_sf_1"/>
</dbReference>
<reference evidence="3" key="1">
    <citation type="submission" date="2017-06" db="EMBL/GenBank/DDBJ databases">
        <authorList>
            <person name="Kim H.J."/>
            <person name="Triplett B.A."/>
        </authorList>
    </citation>
    <scope>NUCLEOTIDE SEQUENCE</scope>
    <source>
        <strain evidence="3">Ger 2010 MKY</strain>
    </source>
</reference>
<dbReference type="EMBL" id="LT896721">
    <property type="protein sequence ID" value="SNB53784.1"/>
    <property type="molecule type" value="Genomic_DNA"/>
</dbReference>
<comment type="similarity">
    <text evidence="1">Belongs to the serpin family.</text>
</comment>
<accession>A0A212Q3L0</accession>
<dbReference type="InterPro" id="IPR023796">
    <property type="entry name" value="Serpin_dom"/>
</dbReference>
<dbReference type="InterPro" id="IPR000215">
    <property type="entry name" value="Serpin_fam"/>
</dbReference>
<name>A0A212Q3L0_COWPX</name>
<evidence type="ECO:0000256" key="1">
    <source>
        <dbReference type="RuleBase" id="RU000411"/>
    </source>
</evidence>
<dbReference type="GO" id="GO:0005615">
    <property type="term" value="C:extracellular space"/>
    <property type="evidence" value="ECO:0007669"/>
    <property type="project" value="InterPro"/>
</dbReference>
<dbReference type="GO" id="GO:0004867">
    <property type="term" value="F:serine-type endopeptidase inhibitor activity"/>
    <property type="evidence" value="ECO:0007669"/>
    <property type="project" value="InterPro"/>
</dbReference>
<organismHost>
    <name type="scientific">Homo sapiens</name>
    <name type="common">Human</name>
    <dbReference type="NCBI Taxonomy" id="9606"/>
</organismHost>
<proteinExistence type="inferred from homology"/>